<feature type="compositionally biased region" description="Polar residues" evidence="2">
    <location>
        <begin position="117"/>
        <end position="130"/>
    </location>
</feature>
<dbReference type="Pfam" id="PF23951">
    <property type="entry name" value="DUF7282"/>
    <property type="match status" value="1"/>
</dbReference>
<evidence type="ECO:0000256" key="3">
    <source>
        <dbReference type="SAM" id="Phobius"/>
    </source>
</evidence>
<proteinExistence type="predicted"/>
<evidence type="ECO:0000256" key="2">
    <source>
        <dbReference type="SAM" id="MobiDB-lite"/>
    </source>
</evidence>
<feature type="region of interest" description="Disordered" evidence="2">
    <location>
        <begin position="114"/>
        <end position="134"/>
    </location>
</feature>
<sequence length="200" mass="19837">MNARSTIPALVLLSVLVGAVALAGGLAAGTATAQTANVTADVSVDDQTGAESVTVAEATLPEGGYVVVYNASGGIVGVSEYLDNGTHEDVTLEVSPEFSRSQVAVAEVRADDGDESFNASADTPYTNDNGQPIGDTAYVTVEQTETATATPTATATATATESGEPATTAATDEPTETSGPGFGIAAALVALVGAALLARR</sequence>
<evidence type="ECO:0000256" key="1">
    <source>
        <dbReference type="ARBA" id="ARBA00022729"/>
    </source>
</evidence>
<dbReference type="Pfam" id="PF18204">
    <property type="entry name" value="PGF-CTERM"/>
    <property type="match status" value="1"/>
</dbReference>
<keyword evidence="1" id="KW-0732">Signal</keyword>
<dbReference type="RefSeq" id="WP_222608556.1">
    <property type="nucleotide sequence ID" value="NZ_CP081958.1"/>
</dbReference>
<feature type="transmembrane region" description="Helical" evidence="3">
    <location>
        <begin position="181"/>
        <end position="198"/>
    </location>
</feature>
<keyword evidence="7" id="KW-1185">Reference proteome</keyword>
<accession>A0A8T8WFX0</accession>
<evidence type="ECO:0000313" key="6">
    <source>
        <dbReference type="EMBL" id="QZP38757.1"/>
    </source>
</evidence>
<dbReference type="Proteomes" id="UP000826254">
    <property type="component" value="Chromosome"/>
</dbReference>
<dbReference type="GO" id="GO:0030115">
    <property type="term" value="C:S-layer"/>
    <property type="evidence" value="ECO:0007669"/>
    <property type="project" value="UniProtKB-SubCell"/>
</dbReference>
<dbReference type="GO" id="GO:0005886">
    <property type="term" value="C:plasma membrane"/>
    <property type="evidence" value="ECO:0007669"/>
    <property type="project" value="UniProtKB-SubCell"/>
</dbReference>
<feature type="compositionally biased region" description="Low complexity" evidence="2">
    <location>
        <begin position="146"/>
        <end position="172"/>
    </location>
</feature>
<evidence type="ECO:0000259" key="5">
    <source>
        <dbReference type="Pfam" id="PF23951"/>
    </source>
</evidence>
<dbReference type="AlphaFoldDB" id="A0A8T8WFX0"/>
<dbReference type="NCBIfam" id="TIGR04126">
    <property type="entry name" value="PGF_CTERM"/>
    <property type="match status" value="1"/>
</dbReference>
<dbReference type="InterPro" id="IPR055706">
    <property type="entry name" value="Slg1/2_DUF7282"/>
</dbReference>
<feature type="domain" description="PGF-CTERM archaeal protein-sorting signal" evidence="4">
    <location>
        <begin position="180"/>
        <end position="200"/>
    </location>
</feature>
<feature type="domain" description="DUF7282" evidence="5">
    <location>
        <begin position="40"/>
        <end position="140"/>
    </location>
</feature>
<dbReference type="KEGG" id="hmp:K6T50_06355"/>
<keyword evidence="3" id="KW-0472">Membrane</keyword>
<protein>
    <submittedName>
        <fullName evidence="6">PGF-CTERM sorting domain-containing protein</fullName>
    </submittedName>
</protein>
<organism evidence="6 7">
    <name type="scientific">Halobaculum magnesiiphilum</name>
    <dbReference type="NCBI Taxonomy" id="1017351"/>
    <lineage>
        <taxon>Archaea</taxon>
        <taxon>Methanobacteriati</taxon>
        <taxon>Methanobacteriota</taxon>
        <taxon>Stenosarchaea group</taxon>
        <taxon>Halobacteria</taxon>
        <taxon>Halobacteriales</taxon>
        <taxon>Haloferacaceae</taxon>
        <taxon>Halobaculum</taxon>
    </lineage>
</organism>
<keyword evidence="3" id="KW-1133">Transmembrane helix</keyword>
<gene>
    <name evidence="6" type="ORF">K6T50_06355</name>
</gene>
<dbReference type="InterPro" id="IPR026371">
    <property type="entry name" value="PGF_CTERM"/>
</dbReference>
<dbReference type="EMBL" id="CP081958">
    <property type="protein sequence ID" value="QZP38757.1"/>
    <property type="molecule type" value="Genomic_DNA"/>
</dbReference>
<name>A0A8T8WFX0_9EURY</name>
<keyword evidence="3" id="KW-0812">Transmembrane</keyword>
<reference evidence="6 7" key="1">
    <citation type="journal article" date="2021" name="Int. J. Syst. Evol. Microbiol.">
        <title>Halobaculum halophilum sp. nov. and Halobaculum salinum sp. nov., isolated from salt lake and saline soil.</title>
        <authorList>
            <person name="Cui H.L."/>
            <person name="Shi X.W."/>
            <person name="Yin X.M."/>
            <person name="Yang X.Y."/>
            <person name="Hou J."/>
            <person name="Zhu L."/>
        </authorList>
    </citation>
    <scope>NUCLEOTIDE SEQUENCE [LARGE SCALE GENOMIC DNA]</scope>
    <source>
        <strain evidence="6 7">NBRC 109044</strain>
    </source>
</reference>
<evidence type="ECO:0000313" key="7">
    <source>
        <dbReference type="Proteomes" id="UP000826254"/>
    </source>
</evidence>
<dbReference type="GeneID" id="67177747"/>
<feature type="region of interest" description="Disordered" evidence="2">
    <location>
        <begin position="146"/>
        <end position="178"/>
    </location>
</feature>
<evidence type="ECO:0000259" key="4">
    <source>
        <dbReference type="Pfam" id="PF18204"/>
    </source>
</evidence>